<comment type="similarity">
    <text evidence="7">Belongs to the binding-protein-dependent transport system permease family.</text>
</comment>
<proteinExistence type="inferred from homology"/>
<dbReference type="EMBL" id="POUB01000002">
    <property type="protein sequence ID" value="PZG02946.1"/>
    <property type="molecule type" value="Genomic_DNA"/>
</dbReference>
<dbReference type="GO" id="GO:0005886">
    <property type="term" value="C:plasma membrane"/>
    <property type="evidence" value="ECO:0007669"/>
    <property type="project" value="UniProtKB-SubCell"/>
</dbReference>
<dbReference type="OrthoDB" id="8480309at2"/>
<dbReference type="CDD" id="cd06261">
    <property type="entry name" value="TM_PBP2"/>
    <property type="match status" value="1"/>
</dbReference>
<gene>
    <name evidence="9" type="ORF">C1I99_00340</name>
</gene>
<evidence type="ECO:0000256" key="1">
    <source>
        <dbReference type="ARBA" id="ARBA00004651"/>
    </source>
</evidence>
<dbReference type="SUPFAM" id="SSF161098">
    <property type="entry name" value="MetI-like"/>
    <property type="match status" value="2"/>
</dbReference>
<evidence type="ECO:0000256" key="7">
    <source>
        <dbReference type="RuleBase" id="RU363032"/>
    </source>
</evidence>
<evidence type="ECO:0000256" key="5">
    <source>
        <dbReference type="ARBA" id="ARBA00022989"/>
    </source>
</evidence>
<feature type="transmembrane region" description="Helical" evidence="7">
    <location>
        <begin position="281"/>
        <end position="301"/>
    </location>
</feature>
<feature type="transmembrane region" description="Helical" evidence="7">
    <location>
        <begin position="391"/>
        <end position="414"/>
    </location>
</feature>
<feature type="transmembrane region" description="Helical" evidence="7">
    <location>
        <begin position="99"/>
        <end position="127"/>
    </location>
</feature>
<dbReference type="Gene3D" id="1.10.3720.10">
    <property type="entry name" value="MetI-like"/>
    <property type="match status" value="2"/>
</dbReference>
<dbReference type="Proteomes" id="UP000248749">
    <property type="component" value="Unassembled WGS sequence"/>
</dbReference>
<feature type="transmembrane region" description="Helical" evidence="7">
    <location>
        <begin position="508"/>
        <end position="528"/>
    </location>
</feature>
<evidence type="ECO:0000256" key="6">
    <source>
        <dbReference type="ARBA" id="ARBA00023136"/>
    </source>
</evidence>
<dbReference type="InterPro" id="IPR050366">
    <property type="entry name" value="BP-dependent_transpt_permease"/>
</dbReference>
<feature type="transmembrane region" description="Helical" evidence="7">
    <location>
        <begin position="241"/>
        <end position="261"/>
    </location>
</feature>
<dbReference type="PANTHER" id="PTHR43386:SF1">
    <property type="entry name" value="D,D-DIPEPTIDE TRANSPORT SYSTEM PERMEASE PROTEIN DDPC-RELATED"/>
    <property type="match status" value="1"/>
</dbReference>
<reference evidence="9 10" key="1">
    <citation type="submission" date="2018-01" db="EMBL/GenBank/DDBJ databases">
        <title>Draft genome sequence of Salinispora sp. 13K206.</title>
        <authorList>
            <person name="Sahin N."/>
            <person name="Saygin H."/>
            <person name="Ay H."/>
        </authorList>
    </citation>
    <scope>NUCLEOTIDE SEQUENCE [LARGE SCALE GENOMIC DNA]</scope>
    <source>
        <strain evidence="9 10">13K206</strain>
    </source>
</reference>
<keyword evidence="5 7" id="KW-1133">Transmembrane helix</keyword>
<comment type="caution">
    <text evidence="9">The sequence shown here is derived from an EMBL/GenBank/DDBJ whole genome shotgun (WGS) entry which is preliminary data.</text>
</comment>
<evidence type="ECO:0000313" key="10">
    <source>
        <dbReference type="Proteomes" id="UP000248749"/>
    </source>
</evidence>
<dbReference type="AlphaFoldDB" id="A0A2W2CTV0"/>
<keyword evidence="3" id="KW-1003">Cell membrane</keyword>
<feature type="transmembrane region" description="Helical" evidence="7">
    <location>
        <begin position="328"/>
        <end position="348"/>
    </location>
</feature>
<evidence type="ECO:0000256" key="3">
    <source>
        <dbReference type="ARBA" id="ARBA00022475"/>
    </source>
</evidence>
<sequence>MTRGGIGSRILAGCSRLVAVLALVALVGALPWLSRRDPARSILRARDGERDPDPAALAAIREQLRLDDGPLALSGRWLVGLARGDLGLSWVSGRPVAPAVWSALGVSLTLMGAALAVALAVAALLVLRGLWRGGSTQRGGALGAALTSVPEFLLGTALLLVVAVWLRWAPPFGWSGPEHVVLPALAMGIPAGGLLGRLADDAIPGAFREPWVRTWTASGLPRRTIAYGVLRRCLPALFPQLTIVVVGLTGGAVAVEVLFAIPGLGRLALGAAAAQDLPLVQGAVLALALLAGGAGVLAAAVQRLALGPALEAAGLQPPPPAARPADRAAWLVPAVLGGLLLTAVLAGLSRDPTHVDTTLRLAAPDWDAPLGRDALGRDLLARLGHGALRTVGIAAAVSAAALAVGVAAGLVPGLTRGAAELANAVPPVLVGLLTAAALGPSSGGAAVAVAATAWAPLALHIADLVREELASGYVQACRMLGASRIRILATHVLPGVLPPVARHAVLRLPGVALAIASLGFVGLGAQPPTPEWGRILAEAMPYVERAPWAPLTAAGALALLGAFALAASTAVSWRASGRP</sequence>
<evidence type="ECO:0000259" key="8">
    <source>
        <dbReference type="PROSITE" id="PS50928"/>
    </source>
</evidence>
<name>A0A2W2CTV0_9ACTN</name>
<feature type="domain" description="ABC transmembrane type-1" evidence="8">
    <location>
        <begin position="383"/>
        <end position="569"/>
    </location>
</feature>
<comment type="subcellular location">
    <subcellularLocation>
        <location evidence="1 7">Cell membrane</location>
        <topology evidence="1 7">Multi-pass membrane protein</topology>
    </subcellularLocation>
</comment>
<dbReference type="GO" id="GO:0055085">
    <property type="term" value="P:transmembrane transport"/>
    <property type="evidence" value="ECO:0007669"/>
    <property type="project" value="InterPro"/>
</dbReference>
<dbReference type="PANTHER" id="PTHR43386">
    <property type="entry name" value="OLIGOPEPTIDE TRANSPORT SYSTEM PERMEASE PROTEIN APPC"/>
    <property type="match status" value="1"/>
</dbReference>
<dbReference type="InterPro" id="IPR035906">
    <property type="entry name" value="MetI-like_sf"/>
</dbReference>
<protein>
    <submittedName>
        <fullName evidence="9">ABC transporter permease</fullName>
    </submittedName>
</protein>
<feature type="transmembrane region" description="Helical" evidence="7">
    <location>
        <begin position="139"/>
        <end position="168"/>
    </location>
</feature>
<evidence type="ECO:0000313" key="9">
    <source>
        <dbReference type="EMBL" id="PZG02946.1"/>
    </source>
</evidence>
<feature type="transmembrane region" description="Helical" evidence="7">
    <location>
        <begin position="548"/>
        <end position="573"/>
    </location>
</feature>
<keyword evidence="6 7" id="KW-0472">Membrane</keyword>
<keyword evidence="4 7" id="KW-0812">Transmembrane</keyword>
<organism evidence="9 10">
    <name type="scientific">Micromonospora deserti</name>
    <dbReference type="NCBI Taxonomy" id="2070366"/>
    <lineage>
        <taxon>Bacteria</taxon>
        <taxon>Bacillati</taxon>
        <taxon>Actinomycetota</taxon>
        <taxon>Actinomycetes</taxon>
        <taxon>Micromonosporales</taxon>
        <taxon>Micromonosporaceae</taxon>
        <taxon>Micromonospora</taxon>
    </lineage>
</organism>
<evidence type="ECO:0000256" key="2">
    <source>
        <dbReference type="ARBA" id="ARBA00022448"/>
    </source>
</evidence>
<feature type="transmembrane region" description="Helical" evidence="7">
    <location>
        <begin position="12"/>
        <end position="33"/>
    </location>
</feature>
<dbReference type="InterPro" id="IPR000515">
    <property type="entry name" value="MetI-like"/>
</dbReference>
<keyword evidence="10" id="KW-1185">Reference proteome</keyword>
<keyword evidence="2 7" id="KW-0813">Transport</keyword>
<dbReference type="Pfam" id="PF00528">
    <property type="entry name" value="BPD_transp_1"/>
    <property type="match status" value="2"/>
</dbReference>
<evidence type="ECO:0000256" key="4">
    <source>
        <dbReference type="ARBA" id="ARBA00022692"/>
    </source>
</evidence>
<accession>A0A2W2CTV0</accession>
<feature type="transmembrane region" description="Helical" evidence="7">
    <location>
        <begin position="421"/>
        <end position="439"/>
    </location>
</feature>
<dbReference type="PROSITE" id="PS50928">
    <property type="entry name" value="ABC_TM1"/>
    <property type="match status" value="1"/>
</dbReference>